<dbReference type="OrthoDB" id="9810350at2"/>
<dbReference type="STRING" id="1121321.SAMN04488530_103176"/>
<evidence type="ECO:0000256" key="9">
    <source>
        <dbReference type="HAMAP-Rule" id="MF_00115"/>
    </source>
</evidence>
<comment type="function">
    <text evidence="9">Channel that opens in response to stretch forces in the membrane lipid bilayer. May participate in the regulation of osmotic pressure changes within the cell.</text>
</comment>
<keyword evidence="7 9" id="KW-0472">Membrane</keyword>
<feature type="transmembrane region" description="Helical" evidence="9">
    <location>
        <begin position="20"/>
        <end position="50"/>
    </location>
</feature>
<dbReference type="SUPFAM" id="SSF81330">
    <property type="entry name" value="Gated mechanosensitive channel"/>
    <property type="match status" value="1"/>
</dbReference>
<dbReference type="AlphaFoldDB" id="A0A1M5L036"/>
<gene>
    <name evidence="9" type="primary">mscL</name>
    <name evidence="10" type="ORF">SAMN04488530_103176</name>
</gene>
<dbReference type="PANTHER" id="PTHR30266:SF2">
    <property type="entry name" value="LARGE-CONDUCTANCE MECHANOSENSITIVE CHANNEL"/>
    <property type="match status" value="1"/>
</dbReference>
<keyword evidence="6 9" id="KW-0406">Ion transport</keyword>
<evidence type="ECO:0000256" key="7">
    <source>
        <dbReference type="ARBA" id="ARBA00023136"/>
    </source>
</evidence>
<keyword evidence="2 9" id="KW-0813">Transport</keyword>
<feature type="transmembrane region" description="Helical" evidence="9">
    <location>
        <begin position="70"/>
        <end position="92"/>
    </location>
</feature>
<dbReference type="InterPro" id="IPR036019">
    <property type="entry name" value="MscL_channel"/>
</dbReference>
<dbReference type="HAMAP" id="MF_00115">
    <property type="entry name" value="MscL"/>
    <property type="match status" value="1"/>
</dbReference>
<dbReference type="GO" id="GO:0005886">
    <property type="term" value="C:plasma membrane"/>
    <property type="evidence" value="ECO:0007669"/>
    <property type="project" value="UniProtKB-SubCell"/>
</dbReference>
<evidence type="ECO:0000256" key="4">
    <source>
        <dbReference type="ARBA" id="ARBA00022692"/>
    </source>
</evidence>
<comment type="subunit">
    <text evidence="9">Homopentamer.</text>
</comment>
<evidence type="ECO:0000313" key="10">
    <source>
        <dbReference type="EMBL" id="SHG58129.1"/>
    </source>
</evidence>
<evidence type="ECO:0000256" key="6">
    <source>
        <dbReference type="ARBA" id="ARBA00023065"/>
    </source>
</evidence>
<proteinExistence type="inferred from homology"/>
<dbReference type="Pfam" id="PF01741">
    <property type="entry name" value="MscL"/>
    <property type="match status" value="1"/>
</dbReference>
<dbReference type="PRINTS" id="PR01264">
    <property type="entry name" value="MECHCHANNEL"/>
</dbReference>
<evidence type="ECO:0000256" key="3">
    <source>
        <dbReference type="ARBA" id="ARBA00022475"/>
    </source>
</evidence>
<name>A0A1M5L036_9FIRM</name>
<evidence type="ECO:0000256" key="5">
    <source>
        <dbReference type="ARBA" id="ARBA00022989"/>
    </source>
</evidence>
<keyword evidence="11" id="KW-1185">Reference proteome</keyword>
<dbReference type="PANTHER" id="PTHR30266">
    <property type="entry name" value="MECHANOSENSITIVE CHANNEL MSCL"/>
    <property type="match status" value="1"/>
</dbReference>
<evidence type="ECO:0000256" key="2">
    <source>
        <dbReference type="ARBA" id="ARBA00022448"/>
    </source>
</evidence>
<comment type="subcellular location">
    <subcellularLocation>
        <location evidence="9">Cell membrane</location>
        <topology evidence="9">Multi-pass membrane protein</topology>
    </subcellularLocation>
    <subcellularLocation>
        <location evidence="1">Membrane</location>
        <topology evidence="1">Multi-pass membrane protein</topology>
    </subcellularLocation>
</comment>
<dbReference type="EMBL" id="FQWX01000003">
    <property type="protein sequence ID" value="SHG58129.1"/>
    <property type="molecule type" value="Genomic_DNA"/>
</dbReference>
<evidence type="ECO:0000313" key="11">
    <source>
        <dbReference type="Proteomes" id="UP000243255"/>
    </source>
</evidence>
<organism evidence="10 11">
    <name type="scientific">Asaccharospora irregularis DSM 2635</name>
    <dbReference type="NCBI Taxonomy" id="1121321"/>
    <lineage>
        <taxon>Bacteria</taxon>
        <taxon>Bacillati</taxon>
        <taxon>Bacillota</taxon>
        <taxon>Clostridia</taxon>
        <taxon>Peptostreptococcales</taxon>
        <taxon>Peptostreptococcaceae</taxon>
        <taxon>Asaccharospora</taxon>
    </lineage>
</organism>
<dbReference type="GO" id="GO:0008381">
    <property type="term" value="F:mechanosensitive monoatomic ion channel activity"/>
    <property type="evidence" value="ECO:0007669"/>
    <property type="project" value="UniProtKB-UniRule"/>
</dbReference>
<dbReference type="RefSeq" id="WP_084120121.1">
    <property type="nucleotide sequence ID" value="NZ_BAABCH010000103.1"/>
</dbReference>
<dbReference type="Gene3D" id="1.10.1200.120">
    <property type="entry name" value="Large-conductance mechanosensitive channel, MscL, domain 1"/>
    <property type="match status" value="1"/>
</dbReference>
<evidence type="ECO:0000256" key="8">
    <source>
        <dbReference type="ARBA" id="ARBA00023303"/>
    </source>
</evidence>
<dbReference type="Proteomes" id="UP000243255">
    <property type="component" value="Unassembled WGS sequence"/>
</dbReference>
<dbReference type="InterPro" id="IPR001185">
    <property type="entry name" value="MS_channel"/>
</dbReference>
<evidence type="ECO:0000256" key="1">
    <source>
        <dbReference type="ARBA" id="ARBA00004141"/>
    </source>
</evidence>
<reference evidence="11" key="1">
    <citation type="submission" date="2016-11" db="EMBL/GenBank/DDBJ databases">
        <authorList>
            <person name="Varghese N."/>
            <person name="Submissions S."/>
        </authorList>
    </citation>
    <scope>NUCLEOTIDE SEQUENCE [LARGE SCALE GENOMIC DNA]</scope>
    <source>
        <strain evidence="11">DSM 2635</strain>
    </source>
</reference>
<accession>A0A1M5L036</accession>
<keyword evidence="4 9" id="KW-0812">Transmembrane</keyword>
<keyword evidence="8 9" id="KW-0407">Ion channel</keyword>
<protein>
    <recommendedName>
        <fullName evidence="9">Large-conductance mechanosensitive channel</fullName>
    </recommendedName>
</protein>
<dbReference type="NCBIfam" id="TIGR00220">
    <property type="entry name" value="mscL"/>
    <property type="match status" value="1"/>
</dbReference>
<comment type="similarity">
    <text evidence="9">Belongs to the MscL family.</text>
</comment>
<dbReference type="InterPro" id="IPR037673">
    <property type="entry name" value="MSC/AndL"/>
</dbReference>
<keyword evidence="5 9" id="KW-1133">Transmembrane helix</keyword>
<sequence>MKKIFEEFKNFAMRGKVIDLAIGVVIGNTFSKFISSAVSDVIMPILSLIVGDINYKEYTINIGANNSGILIGRFIDNIINLILVTAVLFAFVKVVNRLREGQAVSLKGDPKKPEDIALLEEIRDLLKGNQTSGNKNTKKQ</sequence>
<keyword evidence="3 9" id="KW-1003">Cell membrane</keyword>